<accession>A0ACB9N7A8</accession>
<organism evidence="1 2">
    <name type="scientific">Bauhinia variegata</name>
    <name type="common">Purple orchid tree</name>
    <name type="synonym">Phanera variegata</name>
    <dbReference type="NCBI Taxonomy" id="167791"/>
    <lineage>
        <taxon>Eukaryota</taxon>
        <taxon>Viridiplantae</taxon>
        <taxon>Streptophyta</taxon>
        <taxon>Embryophyta</taxon>
        <taxon>Tracheophyta</taxon>
        <taxon>Spermatophyta</taxon>
        <taxon>Magnoliopsida</taxon>
        <taxon>eudicotyledons</taxon>
        <taxon>Gunneridae</taxon>
        <taxon>Pentapetalae</taxon>
        <taxon>rosids</taxon>
        <taxon>fabids</taxon>
        <taxon>Fabales</taxon>
        <taxon>Fabaceae</taxon>
        <taxon>Cercidoideae</taxon>
        <taxon>Cercideae</taxon>
        <taxon>Bauhiniinae</taxon>
        <taxon>Bauhinia</taxon>
    </lineage>
</organism>
<name>A0ACB9N7A8_BAUVA</name>
<protein>
    <submittedName>
        <fullName evidence="1">Uncharacterized protein</fullName>
    </submittedName>
</protein>
<comment type="caution">
    <text evidence="1">The sequence shown here is derived from an EMBL/GenBank/DDBJ whole genome shotgun (WGS) entry which is preliminary data.</text>
</comment>
<dbReference type="Proteomes" id="UP000828941">
    <property type="component" value="Chromosome 7"/>
</dbReference>
<gene>
    <name evidence="1" type="ORF">L6164_017070</name>
</gene>
<keyword evidence="2" id="KW-1185">Reference proteome</keyword>
<evidence type="ECO:0000313" key="1">
    <source>
        <dbReference type="EMBL" id="KAI4332136.1"/>
    </source>
</evidence>
<dbReference type="EMBL" id="CM039432">
    <property type="protein sequence ID" value="KAI4332136.1"/>
    <property type="molecule type" value="Genomic_DNA"/>
</dbReference>
<evidence type="ECO:0000313" key="2">
    <source>
        <dbReference type="Proteomes" id="UP000828941"/>
    </source>
</evidence>
<sequence>MAVNPIIPPTLLQKLPYPSFIITTMLEYKEMLVAIFCFIFLLHWRRNRNSLFTDWPILRMLPSLLYNLPNIHDHVTQTLKKNGGTGQFIAPWFTQSSAVLTCDAMNVLHITSTNFRNYDKGPEFREIFEVLGNGVLTDSKEWKYSRELLHSLFKKRNFHMFLDKIVQKKVESCLFPFLDHVEKKRMEVDLQDVFNRFTFDNICCMVLGFDPNCLSIDLPLVVYEKFFGEAQVALFYRMVVPRSLWKLQKWLGIGKERKMSEARKVSELLFNEFIRCKRKQQDKSGDGVEEADFELLSEIMMMEEEKKGQMDDKLIRDNVLNILSAGKDTLTAGLSWFFWLVAAHPSVEAKILEELKENFPTKEEKRMVLGKKEVEKLVYLHATICEAMRLFPQYLSR</sequence>
<reference evidence="1 2" key="1">
    <citation type="journal article" date="2022" name="DNA Res.">
        <title>Chromosomal-level genome assembly of the orchid tree Bauhinia variegata (Leguminosae; Cercidoideae) supports the allotetraploid origin hypothesis of Bauhinia.</title>
        <authorList>
            <person name="Zhong Y."/>
            <person name="Chen Y."/>
            <person name="Zheng D."/>
            <person name="Pang J."/>
            <person name="Liu Y."/>
            <person name="Luo S."/>
            <person name="Meng S."/>
            <person name="Qian L."/>
            <person name="Wei D."/>
            <person name="Dai S."/>
            <person name="Zhou R."/>
        </authorList>
    </citation>
    <scope>NUCLEOTIDE SEQUENCE [LARGE SCALE GENOMIC DNA]</scope>
    <source>
        <strain evidence="1">BV-YZ2020</strain>
    </source>
</reference>
<proteinExistence type="predicted"/>